<feature type="region of interest" description="Disordered" evidence="1">
    <location>
        <begin position="57"/>
        <end position="96"/>
    </location>
</feature>
<comment type="caution">
    <text evidence="2">The sequence shown here is derived from an EMBL/GenBank/DDBJ whole genome shotgun (WGS) entry which is preliminary data.</text>
</comment>
<proteinExistence type="predicted"/>
<protein>
    <submittedName>
        <fullName evidence="2">Uncharacterized protein</fullName>
    </submittedName>
</protein>
<gene>
    <name evidence="2" type="ORF">PPROV_000753600</name>
</gene>
<feature type="compositionally biased region" description="Basic residues" evidence="1">
    <location>
        <begin position="234"/>
        <end position="244"/>
    </location>
</feature>
<reference evidence="2" key="1">
    <citation type="submission" date="2020-10" db="EMBL/GenBank/DDBJ databases">
        <title>Unveiling of a novel bifunctional photoreceptor, Dualchrome1, isolated from a cosmopolitan green alga.</title>
        <authorList>
            <person name="Suzuki S."/>
            <person name="Kawachi M."/>
        </authorList>
    </citation>
    <scope>NUCLEOTIDE SEQUENCE</scope>
    <source>
        <strain evidence="2">NIES 2893</strain>
    </source>
</reference>
<dbReference type="AlphaFoldDB" id="A0A830HV68"/>
<evidence type="ECO:0000256" key="1">
    <source>
        <dbReference type="SAM" id="MobiDB-lite"/>
    </source>
</evidence>
<evidence type="ECO:0000313" key="2">
    <source>
        <dbReference type="EMBL" id="GHP08799.1"/>
    </source>
</evidence>
<sequence length="484" mass="53383">MAVWRFLMFSNVLMVSALIRSRVRWLGLRSGVSLSLSLVSISLLGVAFAQTPPLQHAGSSQYDNSGMTNGSGLPPDDTTDVAAAESPSTGGGNLTTEQAFRGAVNYVLDDEDPEPKFEYDKLFLSIVTKSFIAKSRNSKLVSTAGVLNELDVYPPQPEPPAPRLTPGGEPTLPIVQAAAGFIQTYAIATRVIVNTPAYLEGIRLRQELARRFRGEPADGPPPPIDEAEEVAQAGRRRSRRRRRRRRRLLDDADDESFIISKLNETLMDVVENPPPTSTDANIQNASATLQDWLELVRESDSSDIRDIPDFRVNRLVHDVRDLAKSGMWKTLLPLDMREMIDLKDDEVWAEEIRKQLRNTRPSFDAQLTLTIRPVHKPLAGALDMTAPVIGATGIRFLPPGLRKLFDGPLAAGADIVPYAYYDPFAIAGVDLLPEEATLIAKESGFRRVVEATQLQLACVLGVTFREQIRVNNGDIARRFFAGVT</sequence>
<evidence type="ECO:0000313" key="3">
    <source>
        <dbReference type="Proteomes" id="UP000660262"/>
    </source>
</evidence>
<organism evidence="2 3">
    <name type="scientific">Pycnococcus provasolii</name>
    <dbReference type="NCBI Taxonomy" id="41880"/>
    <lineage>
        <taxon>Eukaryota</taxon>
        <taxon>Viridiplantae</taxon>
        <taxon>Chlorophyta</taxon>
        <taxon>Pseudoscourfieldiophyceae</taxon>
        <taxon>Pseudoscourfieldiales</taxon>
        <taxon>Pycnococcaceae</taxon>
        <taxon>Pycnococcus</taxon>
    </lineage>
</organism>
<name>A0A830HV68_9CHLO</name>
<feature type="region of interest" description="Disordered" evidence="1">
    <location>
        <begin position="213"/>
        <end position="244"/>
    </location>
</feature>
<dbReference type="EMBL" id="BNJQ01000022">
    <property type="protein sequence ID" value="GHP08799.1"/>
    <property type="molecule type" value="Genomic_DNA"/>
</dbReference>
<keyword evidence="3" id="KW-1185">Reference proteome</keyword>
<feature type="compositionally biased region" description="Polar residues" evidence="1">
    <location>
        <begin position="57"/>
        <end position="71"/>
    </location>
</feature>
<dbReference type="Proteomes" id="UP000660262">
    <property type="component" value="Unassembled WGS sequence"/>
</dbReference>
<accession>A0A830HV68</accession>